<keyword evidence="6" id="KW-0328">Glycosyltransferase</keyword>
<keyword evidence="12" id="KW-0333">Golgi apparatus</keyword>
<dbReference type="RefSeq" id="XP_028968087.1">
    <property type="nucleotide sequence ID" value="XM_029112254.1"/>
</dbReference>
<dbReference type="PANTHER" id="PTHR46420:SF1">
    <property type="entry name" value="BETA-1,4-GLUCURONYLTRANSFERASE 1"/>
    <property type="match status" value="1"/>
</dbReference>
<evidence type="ECO:0000256" key="12">
    <source>
        <dbReference type="ARBA" id="ARBA00023034"/>
    </source>
</evidence>
<evidence type="ECO:0000313" key="22">
    <source>
        <dbReference type="RefSeq" id="XP_028968087.1"/>
    </source>
</evidence>
<evidence type="ECO:0000256" key="13">
    <source>
        <dbReference type="ARBA" id="ARBA00023136"/>
    </source>
</evidence>
<dbReference type="Proteomes" id="UP000694867">
    <property type="component" value="Unplaced"/>
</dbReference>
<proteinExistence type="inferred from homology"/>
<dbReference type="KEGG" id="goe:100903665"/>
<keyword evidence="8" id="KW-0812">Transmembrane</keyword>
<evidence type="ECO:0000256" key="9">
    <source>
        <dbReference type="ARBA" id="ARBA00022723"/>
    </source>
</evidence>
<evidence type="ECO:0000256" key="15">
    <source>
        <dbReference type="ARBA" id="ARBA00023211"/>
    </source>
</evidence>
<evidence type="ECO:0000256" key="19">
    <source>
        <dbReference type="ARBA" id="ARBA00033291"/>
    </source>
</evidence>
<evidence type="ECO:0000256" key="10">
    <source>
        <dbReference type="ARBA" id="ARBA00022968"/>
    </source>
</evidence>
<keyword evidence="7" id="KW-0808">Transferase</keyword>
<dbReference type="InterPro" id="IPR043189">
    <property type="entry name" value="B4GAT1"/>
</dbReference>
<evidence type="ECO:0000256" key="3">
    <source>
        <dbReference type="ARBA" id="ARBA00004922"/>
    </source>
</evidence>
<organism evidence="21 22">
    <name type="scientific">Galendromus occidentalis</name>
    <name type="common">western predatory mite</name>
    <dbReference type="NCBI Taxonomy" id="34638"/>
    <lineage>
        <taxon>Eukaryota</taxon>
        <taxon>Metazoa</taxon>
        <taxon>Ecdysozoa</taxon>
        <taxon>Arthropoda</taxon>
        <taxon>Chelicerata</taxon>
        <taxon>Arachnida</taxon>
        <taxon>Acari</taxon>
        <taxon>Parasitiformes</taxon>
        <taxon>Mesostigmata</taxon>
        <taxon>Gamasina</taxon>
        <taxon>Phytoseioidea</taxon>
        <taxon>Phytoseiidae</taxon>
        <taxon>Typhlodrominae</taxon>
        <taxon>Galendromus</taxon>
    </lineage>
</organism>
<evidence type="ECO:0000256" key="6">
    <source>
        <dbReference type="ARBA" id="ARBA00022676"/>
    </source>
</evidence>
<dbReference type="Pfam" id="PF13896">
    <property type="entry name" value="Glyco_transf_49"/>
    <property type="match status" value="1"/>
</dbReference>
<keyword evidence="10" id="KW-0735">Signal-anchor</keyword>
<dbReference type="GO" id="GO:0035269">
    <property type="term" value="P:protein O-linked glycosylation via mannose"/>
    <property type="evidence" value="ECO:0007669"/>
    <property type="project" value="TreeGrafter"/>
</dbReference>
<name>A0AAJ7WIH4_9ACAR</name>
<gene>
    <name evidence="22" type="primary">LOC100903665</name>
</gene>
<reference evidence="22" key="1">
    <citation type="submission" date="2025-08" db="UniProtKB">
        <authorList>
            <consortium name="RefSeq"/>
        </authorList>
    </citation>
    <scope>IDENTIFICATION</scope>
</reference>
<comment type="similarity">
    <text evidence="4">Belongs to the glycosyltransferase 49 family.</text>
</comment>
<evidence type="ECO:0000256" key="14">
    <source>
        <dbReference type="ARBA" id="ARBA00023180"/>
    </source>
</evidence>
<keyword evidence="15" id="KW-0464">Manganese</keyword>
<keyword evidence="14" id="KW-0325">Glycoprotein</keyword>
<evidence type="ECO:0000256" key="18">
    <source>
        <dbReference type="ARBA" id="ARBA00032181"/>
    </source>
</evidence>
<evidence type="ECO:0000256" key="1">
    <source>
        <dbReference type="ARBA" id="ARBA00001936"/>
    </source>
</evidence>
<evidence type="ECO:0000256" key="16">
    <source>
        <dbReference type="ARBA" id="ARBA00030723"/>
    </source>
</evidence>
<evidence type="ECO:0000256" key="20">
    <source>
        <dbReference type="ARBA" id="ARBA00047852"/>
    </source>
</evidence>
<evidence type="ECO:0000256" key="17">
    <source>
        <dbReference type="ARBA" id="ARBA00032175"/>
    </source>
</evidence>
<keyword evidence="9" id="KW-0479">Metal-binding</keyword>
<dbReference type="GO" id="GO:0000139">
    <property type="term" value="C:Golgi membrane"/>
    <property type="evidence" value="ECO:0007669"/>
    <property type="project" value="UniProtKB-SubCell"/>
</dbReference>
<dbReference type="PANTHER" id="PTHR46420">
    <property type="entry name" value="BETA-1,4-GLUCURONYLTRANSFERASE 1"/>
    <property type="match status" value="1"/>
</dbReference>
<sequence length="453" mass="52112">MGHTKFAYRSGRGVFGRGFRRRATVVLAALVFVVLVNTTAALIASDFNAHSAWKLVWTNRAFMFRESNVTTTTVSTVISTGFDMPTFNLRNVRLDRSGHYRIFEDVVVAEDQESTSRSQVCLATLSSMDRLLGLMDIAQHWDGPVSIAVFIRTTEELQALRQFIRILGICSDAVRLNFAFHLVLPISNRSRIDLHAKDIVSRSSESTSCADQLKSLLPAPPPVPMKSLKNVDLLKLLFPQNHLRNVARDGCERMGSRFFFLTDIDIIPKPALASQLNEFLQPRQASKEIFVVPTYEMHDHAEMPQSKTDLLKMVSVGYARPFHKIVFIHNQYATNHDLWERIPRKSPDKIHVAYKINNYEFFYEPFYVAPFSVPRHDERFVGYGFTRNTQVYETYRAGFSFQVLDEAFAVHRGIQTRKGRGFWREKQNVQNRRHFLQFKKDMQTRYGTAKATV</sequence>
<keyword evidence="13" id="KW-0472">Membrane</keyword>
<comment type="pathway">
    <text evidence="3">Protein modification; protein glycosylation.</text>
</comment>
<protein>
    <recommendedName>
        <fullName evidence="5">Beta-1,4-glucuronyltransferase 1</fullName>
    </recommendedName>
    <alternativeName>
        <fullName evidence="16">I-beta-1,3-N-acetylglucosaminyltransferase</fullName>
    </alternativeName>
    <alternativeName>
        <fullName evidence="19">N-acetyllactosaminide beta-1,3-N-acetylglucosaminyltransferase</fullName>
    </alternativeName>
    <alternativeName>
        <fullName evidence="17">Poly-N-acetyllactosamine extension enzyme</fullName>
    </alternativeName>
    <alternativeName>
        <fullName evidence="18">UDP-GlcNAc:betaGal beta-1,3-N-acetylglucosaminyltransferase 1</fullName>
    </alternativeName>
</protein>
<dbReference type="GO" id="GO:0015020">
    <property type="term" value="F:glucuronosyltransferase activity"/>
    <property type="evidence" value="ECO:0007669"/>
    <property type="project" value="InterPro"/>
</dbReference>
<comment type="catalytic activity">
    <reaction evidence="20">
        <text>3-O-[beta-D-Xyl-(1-&gt;4)-Rib-ol-P-Rib-ol-P-3-beta-D-GalNAc-(1-&gt;3)-beta-D-GlcNAc-(1-&gt;4)-(O-6-P-alpha-D-Man)]-Thr-[protein] + UDP-alpha-D-glucuronate = 3-O-[beta-D-GlcA-(1-&gt;3)-beta-D-Xyl-(1-&gt;4)-Rib-ol-P-Rib-ol-P-3-beta-D-GalNAc-(1-&gt;3)-beta-D-GlcNAc-(1-&gt;4)-(O-6-P-alpha-D-Man)]-Thr-[protein] + UDP + H(+)</text>
        <dbReference type="Rhea" id="RHEA:46860"/>
        <dbReference type="Rhea" id="RHEA-COMP:15023"/>
        <dbReference type="Rhea" id="RHEA-COMP:17482"/>
        <dbReference type="ChEBI" id="CHEBI:15378"/>
        <dbReference type="ChEBI" id="CHEBI:58052"/>
        <dbReference type="ChEBI" id="CHEBI:58223"/>
        <dbReference type="ChEBI" id="CHEBI:142405"/>
        <dbReference type="ChEBI" id="CHEBI:177336"/>
    </reaction>
</comment>
<dbReference type="AlphaFoldDB" id="A0AAJ7WIH4"/>
<evidence type="ECO:0000256" key="7">
    <source>
        <dbReference type="ARBA" id="ARBA00022679"/>
    </source>
</evidence>
<evidence type="ECO:0000256" key="5">
    <source>
        <dbReference type="ARBA" id="ARBA00017962"/>
    </source>
</evidence>
<evidence type="ECO:0000313" key="21">
    <source>
        <dbReference type="Proteomes" id="UP000694867"/>
    </source>
</evidence>
<comment type="subcellular location">
    <subcellularLocation>
        <location evidence="2">Golgi apparatus membrane</location>
        <topology evidence="2">Single-pass type II membrane protein</topology>
    </subcellularLocation>
</comment>
<accession>A0AAJ7WIH4</accession>
<evidence type="ECO:0000256" key="8">
    <source>
        <dbReference type="ARBA" id="ARBA00022692"/>
    </source>
</evidence>
<keyword evidence="11" id="KW-1133">Transmembrane helix</keyword>
<evidence type="ECO:0000256" key="2">
    <source>
        <dbReference type="ARBA" id="ARBA00004323"/>
    </source>
</evidence>
<dbReference type="GeneID" id="100903665"/>
<evidence type="ECO:0000256" key="11">
    <source>
        <dbReference type="ARBA" id="ARBA00022989"/>
    </source>
</evidence>
<comment type="cofactor">
    <cofactor evidence="1">
        <name>Mn(2+)</name>
        <dbReference type="ChEBI" id="CHEBI:29035"/>
    </cofactor>
</comment>
<keyword evidence="21" id="KW-1185">Reference proteome</keyword>
<evidence type="ECO:0000256" key="4">
    <source>
        <dbReference type="ARBA" id="ARBA00008539"/>
    </source>
</evidence>
<dbReference type="GO" id="GO:0046872">
    <property type="term" value="F:metal ion binding"/>
    <property type="evidence" value="ECO:0007669"/>
    <property type="project" value="UniProtKB-KW"/>
</dbReference>